<dbReference type="PANTHER" id="PTHR10859:SF91">
    <property type="entry name" value="DOLICHYL-PHOSPHATE BETA-GLUCOSYLTRANSFERASE"/>
    <property type="match status" value="1"/>
</dbReference>
<evidence type="ECO:0000259" key="13">
    <source>
        <dbReference type="Pfam" id="PF00535"/>
    </source>
</evidence>
<feature type="domain" description="Glycosyltransferase 2-like" evidence="13">
    <location>
        <begin position="2"/>
        <end position="123"/>
    </location>
</feature>
<dbReference type="CDD" id="cd04188">
    <property type="entry name" value="DPG_synthase"/>
    <property type="match status" value="1"/>
</dbReference>
<evidence type="ECO:0000313" key="14">
    <source>
        <dbReference type="EMBL" id="OAT83688.1"/>
    </source>
</evidence>
<evidence type="ECO:0000256" key="6">
    <source>
        <dbReference type="ARBA" id="ARBA00022679"/>
    </source>
</evidence>
<organism evidence="14 15">
    <name type="scientific">Desulfotomaculum copahuensis</name>
    <dbReference type="NCBI Taxonomy" id="1838280"/>
    <lineage>
        <taxon>Bacteria</taxon>
        <taxon>Bacillati</taxon>
        <taxon>Bacillota</taxon>
        <taxon>Clostridia</taxon>
        <taxon>Eubacteriales</taxon>
        <taxon>Desulfotomaculaceae</taxon>
        <taxon>Desulfotomaculum</taxon>
    </lineage>
</organism>
<dbReference type="InterPro" id="IPR035518">
    <property type="entry name" value="DPG_synthase"/>
</dbReference>
<evidence type="ECO:0000256" key="7">
    <source>
        <dbReference type="ARBA" id="ARBA00022692"/>
    </source>
</evidence>
<comment type="caution">
    <text evidence="14">The sequence shown here is derived from an EMBL/GenBank/DDBJ whole genome shotgun (WGS) entry which is preliminary data.</text>
</comment>
<comment type="similarity">
    <text evidence="3">Belongs to the glycosyltransferase 2 family.</text>
</comment>
<evidence type="ECO:0000313" key="15">
    <source>
        <dbReference type="Proteomes" id="UP000078532"/>
    </source>
</evidence>
<keyword evidence="9" id="KW-0735">Signal-anchor</keyword>
<reference evidence="14 15" key="1">
    <citation type="submission" date="2016-04" db="EMBL/GenBank/DDBJ databases">
        <authorList>
            <person name="Evans L.H."/>
            <person name="Alamgir A."/>
            <person name="Owens N."/>
            <person name="Weber N.D."/>
            <person name="Virtaneva K."/>
            <person name="Barbian K."/>
            <person name="Babar A."/>
            <person name="Rosenke K."/>
        </authorList>
    </citation>
    <scope>NUCLEOTIDE SEQUENCE [LARGE SCALE GENOMIC DNA]</scope>
    <source>
        <strain evidence="14 15">LMa1</strain>
    </source>
</reference>
<dbReference type="InterPro" id="IPR001173">
    <property type="entry name" value="Glyco_trans_2-like"/>
</dbReference>
<keyword evidence="5" id="KW-0328">Glycosyltransferase</keyword>
<keyword evidence="8" id="KW-0256">Endoplasmic reticulum</keyword>
<dbReference type="Gene3D" id="3.90.550.10">
    <property type="entry name" value="Spore Coat Polysaccharide Biosynthesis Protein SpsA, Chain A"/>
    <property type="match status" value="1"/>
</dbReference>
<comment type="catalytic activity">
    <reaction evidence="12">
        <text>a di-trans,poly-cis-dolichyl phosphate + UDP-alpha-D-glucose = a di-trans,poly-cis-dolichyl beta-D-glucosyl phosphate + UDP</text>
        <dbReference type="Rhea" id="RHEA:15401"/>
        <dbReference type="Rhea" id="RHEA-COMP:19498"/>
        <dbReference type="Rhea" id="RHEA-COMP:19502"/>
        <dbReference type="ChEBI" id="CHEBI:57525"/>
        <dbReference type="ChEBI" id="CHEBI:57683"/>
        <dbReference type="ChEBI" id="CHEBI:58223"/>
        <dbReference type="ChEBI" id="CHEBI:58885"/>
        <dbReference type="EC" id="2.4.1.117"/>
    </reaction>
    <physiologicalReaction direction="left-to-right" evidence="12">
        <dbReference type="Rhea" id="RHEA:15402"/>
    </physiologicalReaction>
</comment>
<dbReference type="GO" id="GO:0006487">
    <property type="term" value="P:protein N-linked glycosylation"/>
    <property type="evidence" value="ECO:0007669"/>
    <property type="project" value="TreeGrafter"/>
</dbReference>
<evidence type="ECO:0000256" key="2">
    <source>
        <dbReference type="ARBA" id="ARBA00004922"/>
    </source>
</evidence>
<evidence type="ECO:0000256" key="1">
    <source>
        <dbReference type="ARBA" id="ARBA00004389"/>
    </source>
</evidence>
<keyword evidence="15" id="KW-1185">Reference proteome</keyword>
<protein>
    <recommendedName>
        <fullName evidence="4">dolichyl-phosphate beta-glucosyltransferase</fullName>
        <ecNumber evidence="4">2.4.1.117</ecNumber>
    </recommendedName>
</protein>
<name>A0A1B7LGB1_9FIRM</name>
<dbReference type="SUPFAM" id="SSF53448">
    <property type="entry name" value="Nucleotide-diphospho-sugar transferases"/>
    <property type="match status" value="1"/>
</dbReference>
<dbReference type="GO" id="GO:0004581">
    <property type="term" value="F:dolichyl-phosphate beta-glucosyltransferase activity"/>
    <property type="evidence" value="ECO:0007669"/>
    <property type="project" value="UniProtKB-EC"/>
</dbReference>
<evidence type="ECO:0000256" key="11">
    <source>
        <dbReference type="ARBA" id="ARBA00023136"/>
    </source>
</evidence>
<evidence type="ECO:0000256" key="5">
    <source>
        <dbReference type="ARBA" id="ARBA00022676"/>
    </source>
</evidence>
<evidence type="ECO:0000256" key="8">
    <source>
        <dbReference type="ARBA" id="ARBA00022824"/>
    </source>
</evidence>
<keyword evidence="10" id="KW-1133">Transmembrane helix</keyword>
<evidence type="ECO:0000256" key="12">
    <source>
        <dbReference type="ARBA" id="ARBA00045097"/>
    </source>
</evidence>
<comment type="pathway">
    <text evidence="2">Protein modification; protein glycosylation.</text>
</comment>
<proteinExistence type="inferred from homology"/>
<evidence type="ECO:0000256" key="9">
    <source>
        <dbReference type="ARBA" id="ARBA00022968"/>
    </source>
</evidence>
<dbReference type="Proteomes" id="UP000078532">
    <property type="component" value="Unassembled WGS sequence"/>
</dbReference>
<dbReference type="STRING" id="1838280.A6M21_07580"/>
<dbReference type="AlphaFoldDB" id="A0A1B7LGB1"/>
<comment type="subcellular location">
    <subcellularLocation>
        <location evidence="1">Endoplasmic reticulum membrane</location>
        <topology evidence="1">Single-pass membrane protein</topology>
    </subcellularLocation>
</comment>
<keyword evidence="6" id="KW-0808">Transferase</keyword>
<keyword evidence="7" id="KW-0812">Transmembrane</keyword>
<evidence type="ECO:0000256" key="10">
    <source>
        <dbReference type="ARBA" id="ARBA00022989"/>
    </source>
</evidence>
<dbReference type="EC" id="2.4.1.117" evidence="4"/>
<accession>A0A1B7LGB1</accession>
<gene>
    <name evidence="14" type="ORF">A6M21_07580</name>
</gene>
<dbReference type="InterPro" id="IPR029044">
    <property type="entry name" value="Nucleotide-diphossugar_trans"/>
</dbReference>
<sequence length="248" mass="27380">MSLVIPAYNEAARLPGTLHRVLGYLKRQPYRWELIVVDDGSTDDTAGICETHEPVRLIRNKVNMGKGYSVARGMLAARGERVIFTDADLAAPVEEIKKILVALDCADVAIGRRQTRVDQGITRETLGKLFAYLTRMITGLPFTDTQCGLKGFTLDAARAVFPRLTCRRFAFDVEALMLAQKLGLKVAEIPVAWRHVPGSKVSPVNDGWQMLKDTWRIRRELGELRAGDAVRPAGIGGAVMHEVGGDRL</sequence>
<evidence type="ECO:0000256" key="4">
    <source>
        <dbReference type="ARBA" id="ARBA00012583"/>
    </source>
</evidence>
<keyword evidence="11" id="KW-0472">Membrane</keyword>
<dbReference type="EMBL" id="LYVF01000099">
    <property type="protein sequence ID" value="OAT83688.1"/>
    <property type="molecule type" value="Genomic_DNA"/>
</dbReference>
<dbReference type="Pfam" id="PF00535">
    <property type="entry name" value="Glycos_transf_2"/>
    <property type="match status" value="1"/>
</dbReference>
<dbReference type="PANTHER" id="PTHR10859">
    <property type="entry name" value="GLYCOSYL TRANSFERASE"/>
    <property type="match status" value="1"/>
</dbReference>
<evidence type="ECO:0000256" key="3">
    <source>
        <dbReference type="ARBA" id="ARBA00006739"/>
    </source>
</evidence>